<feature type="transmembrane region" description="Helical" evidence="7">
    <location>
        <begin position="371"/>
        <end position="390"/>
    </location>
</feature>
<dbReference type="Pfam" id="PF02687">
    <property type="entry name" value="FtsX"/>
    <property type="match status" value="1"/>
</dbReference>
<dbReference type="InterPro" id="IPR025857">
    <property type="entry name" value="MacB_PCD"/>
</dbReference>
<dbReference type="Proteomes" id="UP000469185">
    <property type="component" value="Unassembled WGS sequence"/>
</dbReference>
<keyword evidence="4 7" id="KW-1133">Transmembrane helix</keyword>
<evidence type="ECO:0000259" key="8">
    <source>
        <dbReference type="Pfam" id="PF02687"/>
    </source>
</evidence>
<dbReference type="PANTHER" id="PTHR30572">
    <property type="entry name" value="MEMBRANE COMPONENT OF TRANSPORTER-RELATED"/>
    <property type="match status" value="1"/>
</dbReference>
<evidence type="ECO:0000256" key="2">
    <source>
        <dbReference type="ARBA" id="ARBA00022475"/>
    </source>
</evidence>
<evidence type="ECO:0000256" key="5">
    <source>
        <dbReference type="ARBA" id="ARBA00023136"/>
    </source>
</evidence>
<dbReference type="Pfam" id="PF12704">
    <property type="entry name" value="MacB_PCD"/>
    <property type="match status" value="1"/>
</dbReference>
<evidence type="ECO:0000256" key="7">
    <source>
        <dbReference type="SAM" id="Phobius"/>
    </source>
</evidence>
<gene>
    <name evidence="10" type="ORF">G1H11_08675</name>
</gene>
<feature type="transmembrane region" description="Helical" evidence="7">
    <location>
        <begin position="325"/>
        <end position="351"/>
    </location>
</feature>
<evidence type="ECO:0000256" key="4">
    <source>
        <dbReference type="ARBA" id="ARBA00022989"/>
    </source>
</evidence>
<evidence type="ECO:0000256" key="1">
    <source>
        <dbReference type="ARBA" id="ARBA00004651"/>
    </source>
</evidence>
<evidence type="ECO:0000313" key="11">
    <source>
        <dbReference type="Proteomes" id="UP000469185"/>
    </source>
</evidence>
<organism evidence="10 11">
    <name type="scientific">Phytoactinopolyspora alkaliphila</name>
    <dbReference type="NCBI Taxonomy" id="1783498"/>
    <lineage>
        <taxon>Bacteria</taxon>
        <taxon>Bacillati</taxon>
        <taxon>Actinomycetota</taxon>
        <taxon>Actinomycetes</taxon>
        <taxon>Jiangellales</taxon>
        <taxon>Jiangellaceae</taxon>
        <taxon>Phytoactinopolyspora</taxon>
    </lineage>
</organism>
<evidence type="ECO:0000256" key="3">
    <source>
        <dbReference type="ARBA" id="ARBA00022692"/>
    </source>
</evidence>
<feature type="domain" description="ABC3 transporter permease C-terminal" evidence="8">
    <location>
        <begin position="285"/>
        <end position="397"/>
    </location>
</feature>
<keyword evidence="11" id="KW-1185">Reference proteome</keyword>
<evidence type="ECO:0000256" key="6">
    <source>
        <dbReference type="ARBA" id="ARBA00038076"/>
    </source>
</evidence>
<dbReference type="EMBL" id="JAAGOB010000004">
    <property type="protein sequence ID" value="NED95387.1"/>
    <property type="molecule type" value="Genomic_DNA"/>
</dbReference>
<name>A0A6N9YKC0_9ACTN</name>
<proteinExistence type="inferred from homology"/>
<comment type="subcellular location">
    <subcellularLocation>
        <location evidence="1">Cell membrane</location>
        <topology evidence="1">Multi-pass membrane protein</topology>
    </subcellularLocation>
</comment>
<accession>A0A6N9YKC0</accession>
<feature type="transmembrane region" description="Helical" evidence="7">
    <location>
        <begin position="280"/>
        <end position="305"/>
    </location>
</feature>
<dbReference type="PANTHER" id="PTHR30572:SF4">
    <property type="entry name" value="ABC TRANSPORTER PERMEASE YTRF"/>
    <property type="match status" value="1"/>
</dbReference>
<dbReference type="GO" id="GO:0022857">
    <property type="term" value="F:transmembrane transporter activity"/>
    <property type="evidence" value="ECO:0007669"/>
    <property type="project" value="TreeGrafter"/>
</dbReference>
<dbReference type="GO" id="GO:0005886">
    <property type="term" value="C:plasma membrane"/>
    <property type="evidence" value="ECO:0007669"/>
    <property type="project" value="UniProtKB-SubCell"/>
</dbReference>
<feature type="domain" description="MacB-like periplasmic core" evidence="9">
    <location>
        <begin position="26"/>
        <end position="223"/>
    </location>
</feature>
<dbReference type="InterPro" id="IPR050250">
    <property type="entry name" value="Macrolide_Exporter_MacB"/>
</dbReference>
<dbReference type="InterPro" id="IPR003838">
    <property type="entry name" value="ABC3_permease_C"/>
</dbReference>
<keyword evidence="3 7" id="KW-0812">Transmembrane</keyword>
<keyword evidence="5 7" id="KW-0472">Membrane</keyword>
<protein>
    <submittedName>
        <fullName evidence="10">ABC transporter permease</fullName>
    </submittedName>
</protein>
<dbReference type="AlphaFoldDB" id="A0A6N9YKC0"/>
<evidence type="ECO:0000313" key="10">
    <source>
        <dbReference type="EMBL" id="NED95387.1"/>
    </source>
</evidence>
<evidence type="ECO:0000259" key="9">
    <source>
        <dbReference type="Pfam" id="PF12704"/>
    </source>
</evidence>
<sequence>MRRRLTLRDLVDEALSGVAARPSRLALTTLGTVIGVAALVSTIGLGQTASGQISDRFDATSATRVVVEAGERDSPDGAVQATELPWDAADRVARLSGVASAGTFARVAVGGANVRGVPINDPSGSIDHDIPVTAVTEGLFDAVNGVLSTGRFFDSGHDERGNAVVVLGRYAAERLGINRVDAQPSIFIGDRPFTVVGILDTVSHRSELLDSAILPMGTAESLYGLQAPAAVEIRTELGAAQLIGSQAALAVAPNSPELLSVEVPPRPGSLRDDVSTDINALFLALGGLALLVGGLGIANITLLSVMERISEIGLRRSVGASSKHIAGQFIVESVVIGFLGGLIGAAAGVLATVGVSVVQDWTPLLDYRLAVLAPFLGAAIGLLAGTYPAWRASTIEPITALRTN</sequence>
<comment type="similarity">
    <text evidence="6">Belongs to the ABC-4 integral membrane protein family.</text>
</comment>
<comment type="caution">
    <text evidence="10">The sequence shown here is derived from an EMBL/GenBank/DDBJ whole genome shotgun (WGS) entry which is preliminary data.</text>
</comment>
<keyword evidence="2" id="KW-1003">Cell membrane</keyword>
<reference evidence="10 11" key="1">
    <citation type="submission" date="2020-02" db="EMBL/GenBank/DDBJ databases">
        <authorList>
            <person name="Li X.-J."/>
            <person name="Feng X.-M."/>
        </authorList>
    </citation>
    <scope>NUCLEOTIDE SEQUENCE [LARGE SCALE GENOMIC DNA]</scope>
    <source>
        <strain evidence="10 11">CGMCC 4.7225</strain>
    </source>
</reference>